<dbReference type="PROSITE" id="PS00675">
    <property type="entry name" value="SIGMA54_INTERACT_1"/>
    <property type="match status" value="1"/>
</dbReference>
<dbReference type="Gene3D" id="1.20.140.100">
    <property type="entry name" value="Dynein heavy chain, N-terminal domain 2"/>
    <property type="match status" value="1"/>
</dbReference>
<dbReference type="Pfam" id="PF12775">
    <property type="entry name" value="AAA_7"/>
    <property type="match status" value="1"/>
</dbReference>
<dbReference type="InterPro" id="IPR027417">
    <property type="entry name" value="P-loop_NTPase"/>
</dbReference>
<dbReference type="Pfam" id="PF08385">
    <property type="entry name" value="DHC_N1"/>
    <property type="match status" value="1"/>
</dbReference>
<dbReference type="Gene3D" id="1.10.8.1220">
    <property type="match status" value="1"/>
</dbReference>
<dbReference type="SUPFAM" id="SSF52540">
    <property type="entry name" value="P-loop containing nucleoside triphosphate hydrolases"/>
    <property type="match status" value="4"/>
</dbReference>
<dbReference type="GO" id="GO:0051959">
    <property type="term" value="F:dynein light intermediate chain binding"/>
    <property type="evidence" value="ECO:0007669"/>
    <property type="project" value="InterPro"/>
</dbReference>
<keyword evidence="12 18" id="KW-0175">Coiled coil</keyword>
<dbReference type="Gene3D" id="1.10.8.720">
    <property type="entry name" value="Region D6 of dynein motor"/>
    <property type="match status" value="1"/>
</dbReference>
<evidence type="ECO:0000256" key="7">
    <source>
        <dbReference type="ARBA" id="ARBA00022701"/>
    </source>
</evidence>
<dbReference type="GO" id="GO:0005874">
    <property type="term" value="C:microtubule"/>
    <property type="evidence" value="ECO:0007669"/>
    <property type="project" value="UniProtKB-KW"/>
</dbReference>
<dbReference type="FunFam" id="1.20.58.1120:FF:000013">
    <property type="entry name" value="Dynein heavy chain-like protein"/>
    <property type="match status" value="1"/>
</dbReference>
<dbReference type="GO" id="GO:0008569">
    <property type="term" value="F:minus-end-directed microtubule motor activity"/>
    <property type="evidence" value="ECO:0007669"/>
    <property type="project" value="InterPro"/>
</dbReference>
<dbReference type="InterPro" id="IPR043157">
    <property type="entry name" value="Dynein_AAA1S"/>
</dbReference>
<dbReference type="InterPro" id="IPR042219">
    <property type="entry name" value="AAA_lid_11_sf"/>
</dbReference>
<dbReference type="FunFam" id="3.40.50.300:FF:000122">
    <property type="entry name" value="Cytoplasmic dynein 1 heavy chain"/>
    <property type="match status" value="1"/>
</dbReference>
<dbReference type="Pfam" id="PF08393">
    <property type="entry name" value="DHC_N2"/>
    <property type="match status" value="1"/>
</dbReference>
<comment type="subcellular location">
    <subcellularLocation>
        <location evidence="2">Cell projection</location>
        <location evidence="2">Cilium membrane</location>
        <topology evidence="2">Peripheral membrane protein</topology>
        <orientation evidence="2">Cytoplasmic side</orientation>
    </subcellularLocation>
    <subcellularLocation>
        <location evidence="1">Cytoplasm</location>
        <location evidence="1">Cytoskeleton</location>
    </subcellularLocation>
</comment>
<keyword evidence="14" id="KW-0505">Motor protein</keyword>
<dbReference type="Gene3D" id="1.20.920.20">
    <property type="match status" value="1"/>
</dbReference>
<dbReference type="Gene3D" id="6.10.140.1060">
    <property type="match status" value="1"/>
</dbReference>
<sequence length="3993" mass="449772">MNAPAYKGDLDAVGLTREKYAGDFDALLNELTGIVQRWIRDVVRVTATASDPSPFRGVAEEAEFWTTLKSSLQMVQSSLEEKETVLTLEVLKQNKRFVPVMALQNDTGIEAATAVVEDATSFFREYPAHVLASATDLPGIREGFSGAYSHLHSRLRNIKSYPVDRVARVVEGTVATFAERLGLLLKQSRVLNLDTEQYNALHTSVHDLLAFWREEHKRFRESFLQWAKRRGTATPVQVFQGIRVAPVDLLAERVQEVHDVRSGHDRLTNILKEVVGNQEENAGDIQALDSALAHLRTAVEDPFDLFRDGTLMWGKASESYERSVDGVEGRLASDLHTRLDGCSDAEEMFRIFARYSPLLFRERIRIAMKGFQADLVRNVSEAMKKLQDKFAAQYENGGAKTLSDLRDVPPTAGKILWAKQMERRVRLLIRRVGDVLGPGWENQLEGVKLRRMADELLEKLDTSNFYNNWLREWEHEMTIVDRGDSYPLRIERDGKGTPHVVVNFSVRDVRLSSEMRLMRTLGKDTSRTLRLLLEEKDARRGHASALRSALRSYEQVRASLQPGEEILLDKHLTMVRDSIGEAFPEVGGPATARRQDRRVRWDVPHFADWSAGLVTSCGLLRERAEELSKTNEEVDGILAEMEKCSYSASVLQQMVGAIQKRADALSLAGFGHLDQWVKETDARMTSILQKRLDDALEIWANMCNEDSQKKGSKQAKKVAAFFKEHVASVHVEILLQNQVIFASPSVERVKCLWYGSLHEYMGIVCDLPRLSDDRFELFADKKEDSKSFSEDNTFFSLSRSVPSEKLVAAYSVIEKHVGRLSNFVSQWLEYQTLWDTTVQEVAGSVGNNIARWEALLQEATSARLTLDTSGKKSEFGPVVVGYNKVQSKIVVKYDAWQKDLQNCFASVLGDALVEAYGRMVDAKAKMEAVSLEGTTADIIAGVVYVQEMKQLHSRWTAEVDRLTAGEVILQKQRHTFGPNWTEASKVAGAFSHFEQVLNRRSSTMADQVPALQQRIRSEDKISARKAEELLSGWEDNKPLRGSIGADEAMAILAKFEVAMRKACADFEGLSRAKDALELEPSGMNILCEGLEELEGLKEVWLAVQGIWTKIDELNEVSWSSIVPRKVRQALEDILSSLRTLPARVRQYDPYIYVQDYSKKLLSGNAVLGDLKTDALKERHWKTILSRLGIRVSMTDLTLGHLWKGGVLTRKKDMAEILSTAQGEMALEEYLRQIRETWSKRELDLVLYQNRVRLVRGWDLLFQTLDDHSSGLALMKSSPYYRTVAEFQEEGTLWEDRLTKLRFIFDAWIDVQRRWVYLENIFFGGADIKAQLPQEWSRFKSVDSEFVQLMRRIASRPVALEVLAVDNLLRTLERMEHNMGVIQKALGEYLERQRSDFSRFYFLGDDDLLEIIGNSGEPVKVLGHVGKMFASIASAKMDDPEDETKDETYLKDLTDMISKDGEIVPLDRRIPVKSSMSVKEWLKQLESGMKSTLASLLDSALSTSAGTAVDDPDSYIEWAGSFPAQVMILASMVKWSMGVHDSLVEDDTSLYLGNVAKETVAKLAVMAETVLTDLPTDKRKKFEQLITELVHQRDVTRGLIADNVNTPNDFNWLYHLKFHYNSSSPSLTERLTMQLSNANFYYGFEYLGIGERLVQTPLTDRCYLTLTQALHFRMGGNPFGPAGTGKTESVKALGSQLGRFVVVMNCDETFDFGAMGRLFCGLCQVGAWGCFDEFNRLEERILSAVSQQILTIQKGLVKRQESIELMGKSVRLHDNVGIFVTMNPGYAGRSNLPDNLKTLFRAVAMVVPDRKLIAQVMLFSQGIVSAERLASKVVSLFISCQEKMSKQSHYDFGLRALKTLLVSAGGLKRRAMEGLDVNGEALADLEERVLIQGSCNNVVPKLIAEDLTLFHEVLANVFPGSEVAQMEDDSLKEKILEVCKERRLVPGDNWIQKILQLKLVLDMRHGVMLVGPVGCGKSTALSVLLQSMESLEDVKGEMYKIDAKAMTKEALYGVLDGTTMEWTDGVFTSLLRSILANQRGESVKRHWIVFDGDVDPEWAENLNSVLDDNKLLTLPSGERLSIPSNVRILLEVDSLAEATPATVSRCGMIWFSQDTITTEMCLENLYNELCHVDLSGNNIEEVPQGQTDFMGAIKDGFVSDGRSSSLVADALEFALDQPHIMNPDRERLLSTLRVTLIQGLEQVIDYNEGHPDFPMSADHLVNFSKRWLLHSLLWSFSGSATWDVRTKLGAMLLQASVTTLPDSSLNLSDYRVLVDTGEFELWSVSVPRMEIESHKVTATDVVVTTTDTVRHTEVLSAWLASRKPMILCGPPGSGKTMTLTSVLNNMQNIILASLNFSSGTTPDIILKTFTQYCHYIRRGKSVVLEPVESGKWLVVFCDEINLPQNDAYGTQRVIMFMRQLVEQGGFWRRDNVWITTNRIQFVGACNPPTDAGRVEMSPRFLRHAPLLLVDFPAKDSLLQIYRTFNGGILKLFPVLRGETDSMTQAMVELYTNCQATFTPEQQPQYFFSPRELSRWVRGIYEAVVDMESLSKEELVRIWGHEGIRLFCDRLVEESERDWCEKQVDEVAANHFAGVDTAKALARPLFYSNWLSKDTRSISREDLKEFASARLKVFYEEELDVPLVVFDEVLEHVLRIDRVLRQPMGHLLLVGDSGAGKTVLSKFAAWMNGFGIFQIKAHSRYGIEDFNEDLRQLMIRVGVENEKICFIFDEANVLGSGFLEAMNALLASGEVPGLFEGDDYTSLMSQCRESAAREGVIMDSEDELWQRFTKIVQRNLHVVFTMNPSGGDWKNRSTTSPALFNRCVVDWFGTWSGKAMGEVGRSFTTRLDFGGAETDESFWVSDEGEAIMNVVESAFEDTQGNSKYRQAVVAALVDMHNFTKETADEVAARSSTRTFLSPRDYLALIHNFVKIVNKCRAGVEDEQLHINSGLAKLKQTHESVEQLKKDLTVKERDLKMKESQANSKLQQMVVDQKEAEKQKERAEKMSIEVEKQETVIKARKEEAQRDLDDAQPALESAQTSVRSIKTKDLNEVKSLARPPENVKLTLECVAIMMGEKKVDWVDVRKLLSKSDFIPNILEFDVSKLSAKKIHVVKEKYLSNANLTEESVMRSSKACGPLFKWAKSLIRYSEVYNKVEPLRREVQQLEIEAKKAQEESQAIEAEVTQLETSLAQYKTDYAILIREVEALKTEMETVLRKVSRAQSLIKSLSKENERWERSSEGFQSIIKSLIGDGLLAAAFSTYYGFFDFRTRMTLTKKWRNTLDVLGIEYREELSMVEYLSTASDRLTWKTYSLPNDSLSIENGVILNDCMRYPLIIDPSGQASTFILKKYEKQKITRTSFYDKNFMKTLAGAVRFGTALLVENVEAIDPVLNPLLNREIQKTGGRSLVRIGTEDVDFSPMFMIILTTKNPAVKLTPDLCSRVTLVNFTITPASLQSQSMSMILTSENPEVEEKRINILKLQGEQNVALRQLEEKLLTQLSGVQGSILDDDSVVEGMEVLMKEGTIVEEQIANSSAVMAEVEKAISTYQTLSDVCKKMFVLLEEMKNIHFLYQLSPKFFMNVLKCVLKTSSEQSKDDGSRVEHLRNALLRECISRVARGLLTEDKMVFAILLLKVVQGSSLELGETVDDITMQIEESLGAHFPWQGRGLNMLKDVSLSEVDAATPLMLCCAPGHDVSSRVEAMASTANQSLSSVAMGSAEGFETADTLIASAAKMGNWVLLKNCHLCTEWLQDVLLKKLHSSFCPNPKFRLFITAELSPKLPVGLLNLSDIIVAEASPGIKSSLSRFVMNISPERFTTLQKNRMYLLLGWLHAVIQQRLRYIPQGWSQAYEFSEADANHALDVIDALVDKIGTKKQIDPEKLPWEAVRETLGKSVFGGRITKQVDQDVLNELLNSLFTSKSFDVNFKLAGKDDADMICLPEGSSREDIIHWINSLPNNTPTSWMGLDGTAEIMRSKMIAANVKDKIARMSEKINDDV</sequence>
<evidence type="ECO:0000256" key="15">
    <source>
        <dbReference type="ARBA" id="ARBA00023212"/>
    </source>
</evidence>
<feature type="domain" description="AAA+ ATPase" evidence="19">
    <location>
        <begin position="1962"/>
        <end position="2277"/>
    </location>
</feature>
<keyword evidence="10" id="KW-0067">ATP-binding</keyword>
<dbReference type="InterPro" id="IPR042228">
    <property type="entry name" value="Dynein_linker_3"/>
</dbReference>
<dbReference type="GO" id="GO:0060271">
    <property type="term" value="P:cilium assembly"/>
    <property type="evidence" value="ECO:0007669"/>
    <property type="project" value="UniProtKB-ARBA"/>
</dbReference>
<feature type="domain" description="AAA+ ATPase" evidence="19">
    <location>
        <begin position="2320"/>
        <end position="2469"/>
    </location>
</feature>
<dbReference type="Pfam" id="PF17852">
    <property type="entry name" value="Dynein_AAA_lid"/>
    <property type="match status" value="1"/>
</dbReference>
<keyword evidence="15" id="KW-0206">Cytoskeleton</keyword>
<dbReference type="FunFam" id="1.20.140.100:FF:000002">
    <property type="entry name" value="Cytoplasmic dynein heavy chain 1"/>
    <property type="match status" value="1"/>
</dbReference>
<dbReference type="FunFam" id="3.20.180.20:FF:000002">
    <property type="entry name" value="Cytoplasmic dynein heavy chain 1"/>
    <property type="match status" value="1"/>
</dbReference>
<evidence type="ECO:0000256" key="1">
    <source>
        <dbReference type="ARBA" id="ARBA00004245"/>
    </source>
</evidence>
<evidence type="ECO:0000256" key="8">
    <source>
        <dbReference type="ARBA" id="ARBA00022737"/>
    </source>
</evidence>
<dbReference type="InterPro" id="IPR026983">
    <property type="entry name" value="DHC"/>
</dbReference>
<dbReference type="Pfam" id="PF18198">
    <property type="entry name" value="AAA_lid_11"/>
    <property type="match status" value="1"/>
</dbReference>
<dbReference type="Gene3D" id="1.20.58.1120">
    <property type="match status" value="1"/>
</dbReference>
<dbReference type="SMART" id="SM00382">
    <property type="entry name" value="AAA"/>
    <property type="match status" value="4"/>
</dbReference>
<dbReference type="FunFam" id="1.10.8.710:FF:000001">
    <property type="entry name" value="Dynein axonemal heavy chain 2"/>
    <property type="match status" value="1"/>
</dbReference>
<feature type="domain" description="AAA+ ATPase" evidence="19">
    <location>
        <begin position="2661"/>
        <end position="2827"/>
    </location>
</feature>
<dbReference type="FunFam" id="3.40.50.300:FF:000071">
    <property type="entry name" value="Cytoplasmic dynein heavy chain 1"/>
    <property type="match status" value="1"/>
</dbReference>
<accession>A0A7S1FT33</accession>
<evidence type="ECO:0000256" key="11">
    <source>
        <dbReference type="ARBA" id="ARBA00023017"/>
    </source>
</evidence>
<evidence type="ECO:0000256" key="17">
    <source>
        <dbReference type="ARBA" id="ARBA00033439"/>
    </source>
</evidence>
<dbReference type="Gene3D" id="3.40.50.300">
    <property type="entry name" value="P-loop containing nucleotide triphosphate hydrolases"/>
    <property type="match status" value="5"/>
</dbReference>
<dbReference type="InterPro" id="IPR035706">
    <property type="entry name" value="AAA_9"/>
</dbReference>
<dbReference type="Pfam" id="PF12780">
    <property type="entry name" value="AAA_8"/>
    <property type="match status" value="1"/>
</dbReference>
<evidence type="ECO:0000256" key="5">
    <source>
        <dbReference type="ARBA" id="ARBA00022197"/>
    </source>
</evidence>
<dbReference type="FunFam" id="1.20.920.20:FF:000002">
    <property type="entry name" value="Cytoplasmic dynein 1 heavy chain"/>
    <property type="match status" value="1"/>
</dbReference>
<dbReference type="InterPro" id="IPR025662">
    <property type="entry name" value="Sigma_54_int_dom_ATP-bd_1"/>
</dbReference>
<name>A0A7S1FT33_9STRA</name>
<dbReference type="InterPro" id="IPR013594">
    <property type="entry name" value="Dynein_heavy_tail"/>
</dbReference>
<dbReference type="Gene3D" id="3.20.180.20">
    <property type="entry name" value="Dynein heavy chain, N-terminal domain 2"/>
    <property type="match status" value="1"/>
</dbReference>
<dbReference type="Pfam" id="PF12774">
    <property type="entry name" value="AAA_6"/>
    <property type="match status" value="1"/>
</dbReference>
<dbReference type="FunFam" id="1.10.8.720:FF:000003">
    <property type="entry name" value="Cytoplasmic dynein heavy chain 2"/>
    <property type="match status" value="1"/>
</dbReference>
<reference evidence="20" key="1">
    <citation type="submission" date="2021-01" db="EMBL/GenBank/DDBJ databases">
        <authorList>
            <person name="Corre E."/>
            <person name="Pelletier E."/>
            <person name="Niang G."/>
            <person name="Scheremetjew M."/>
            <person name="Finn R."/>
            <person name="Kale V."/>
            <person name="Holt S."/>
            <person name="Cochrane G."/>
            <person name="Meng A."/>
            <person name="Brown T."/>
            <person name="Cohen L."/>
        </authorList>
    </citation>
    <scope>NUCLEOTIDE SEQUENCE</scope>
    <source>
        <strain evidence="20">308</strain>
    </source>
</reference>
<evidence type="ECO:0000256" key="14">
    <source>
        <dbReference type="ARBA" id="ARBA00023175"/>
    </source>
</evidence>
<dbReference type="FunFam" id="3.40.50.300:FF:001013">
    <property type="entry name" value="Dynein heavy chain, cytoplasmic"/>
    <property type="match status" value="1"/>
</dbReference>
<dbReference type="CDD" id="cd00009">
    <property type="entry name" value="AAA"/>
    <property type="match status" value="2"/>
</dbReference>
<dbReference type="Gene3D" id="1.10.8.710">
    <property type="match status" value="1"/>
</dbReference>
<evidence type="ECO:0000256" key="13">
    <source>
        <dbReference type="ARBA" id="ARBA00023069"/>
    </source>
</evidence>
<keyword evidence="9" id="KW-0547">Nucleotide-binding</keyword>
<organism evidence="20">
    <name type="scientific">Corethron hystrix</name>
    <dbReference type="NCBI Taxonomy" id="216773"/>
    <lineage>
        <taxon>Eukaryota</taxon>
        <taxon>Sar</taxon>
        <taxon>Stramenopiles</taxon>
        <taxon>Ochrophyta</taxon>
        <taxon>Bacillariophyta</taxon>
        <taxon>Coscinodiscophyceae</taxon>
        <taxon>Corethrophycidae</taxon>
        <taxon>Corethrales</taxon>
        <taxon>Corethraceae</taxon>
        <taxon>Corethron</taxon>
    </lineage>
</organism>
<dbReference type="Pfam" id="PF22597">
    <property type="entry name" value="DYN_lid"/>
    <property type="match status" value="1"/>
</dbReference>
<protein>
    <recommendedName>
        <fullName evidence="5">Dynein heavy chain, cytoplasmic</fullName>
    </recommendedName>
    <alternativeName>
        <fullName evidence="17">Dynein heavy chain, cytosolic</fullName>
    </alternativeName>
</protein>
<dbReference type="FunFam" id="3.40.50.300:FF:000373">
    <property type="entry name" value="Cytoplasmic dynein heavy chain 2"/>
    <property type="match status" value="1"/>
</dbReference>
<dbReference type="PANTHER" id="PTHR46532">
    <property type="entry name" value="MALE FERTILITY FACTOR KL5"/>
    <property type="match status" value="1"/>
</dbReference>
<keyword evidence="6" id="KW-0963">Cytoplasm</keyword>
<gene>
    <name evidence="20" type="ORF">CHYS00102_LOCUS14997</name>
</gene>
<dbReference type="GO" id="GO:0060170">
    <property type="term" value="C:ciliary membrane"/>
    <property type="evidence" value="ECO:0007669"/>
    <property type="project" value="UniProtKB-SubCell"/>
</dbReference>
<comment type="subunit">
    <text evidence="4">Consists of at least two heavy chains and a number of intermediate and light chains.</text>
</comment>
<evidence type="ECO:0000256" key="18">
    <source>
        <dbReference type="SAM" id="Coils"/>
    </source>
</evidence>
<feature type="coiled-coil region" evidence="18">
    <location>
        <begin position="3145"/>
        <end position="3235"/>
    </location>
</feature>
<evidence type="ECO:0000259" key="19">
    <source>
        <dbReference type="SMART" id="SM00382"/>
    </source>
</evidence>
<keyword evidence="16" id="KW-0966">Cell projection</keyword>
<evidence type="ECO:0000313" key="20">
    <source>
        <dbReference type="EMBL" id="CAD8887799.1"/>
    </source>
</evidence>
<dbReference type="InterPro" id="IPR024317">
    <property type="entry name" value="Dynein_heavy_chain_D4_dom"/>
</dbReference>
<dbReference type="GO" id="GO:0008104">
    <property type="term" value="P:intracellular protein localization"/>
    <property type="evidence" value="ECO:0007669"/>
    <property type="project" value="UniProtKB-ARBA"/>
</dbReference>
<dbReference type="InterPro" id="IPR035699">
    <property type="entry name" value="AAA_6"/>
</dbReference>
<evidence type="ECO:0000256" key="9">
    <source>
        <dbReference type="ARBA" id="ARBA00022741"/>
    </source>
</evidence>
<dbReference type="Gene3D" id="1.20.920.30">
    <property type="match status" value="1"/>
</dbReference>
<dbReference type="GO" id="GO:0005858">
    <property type="term" value="C:axonemal dynein complex"/>
    <property type="evidence" value="ECO:0007669"/>
    <property type="project" value="TreeGrafter"/>
</dbReference>
<evidence type="ECO:0000256" key="10">
    <source>
        <dbReference type="ARBA" id="ARBA00022840"/>
    </source>
</evidence>
<comment type="similarity">
    <text evidence="3">Belongs to the dynein heavy chain family.</text>
</comment>
<dbReference type="InterPro" id="IPR003593">
    <property type="entry name" value="AAA+_ATPase"/>
</dbReference>
<dbReference type="InterPro" id="IPR013602">
    <property type="entry name" value="Dynein_heavy_linker"/>
</dbReference>
<keyword evidence="13" id="KW-0969">Cilium</keyword>
<evidence type="ECO:0000256" key="6">
    <source>
        <dbReference type="ARBA" id="ARBA00022490"/>
    </source>
</evidence>
<proteinExistence type="inferred from homology"/>
<dbReference type="InterPro" id="IPR041466">
    <property type="entry name" value="Dynein_AAA5_ext"/>
</dbReference>
<dbReference type="GO" id="GO:0045505">
    <property type="term" value="F:dynein intermediate chain binding"/>
    <property type="evidence" value="ECO:0007669"/>
    <property type="project" value="InterPro"/>
</dbReference>
<feature type="coiled-coil region" evidence="18">
    <location>
        <begin position="2948"/>
        <end position="3013"/>
    </location>
</feature>
<dbReference type="InterPro" id="IPR041658">
    <property type="entry name" value="AAA_lid_11"/>
</dbReference>
<dbReference type="GO" id="GO:0007018">
    <property type="term" value="P:microtubule-based movement"/>
    <property type="evidence" value="ECO:0007669"/>
    <property type="project" value="InterPro"/>
</dbReference>
<evidence type="ECO:0000256" key="12">
    <source>
        <dbReference type="ARBA" id="ARBA00023054"/>
    </source>
</evidence>
<dbReference type="InterPro" id="IPR042222">
    <property type="entry name" value="Dynein_2_N"/>
</dbReference>
<dbReference type="InterPro" id="IPR024743">
    <property type="entry name" value="Dynein_HC_stalk"/>
</dbReference>
<dbReference type="Gene3D" id="1.10.287.2620">
    <property type="match status" value="1"/>
</dbReference>
<evidence type="ECO:0000256" key="4">
    <source>
        <dbReference type="ARBA" id="ARBA00011655"/>
    </source>
</evidence>
<dbReference type="PANTHER" id="PTHR46532:SF4">
    <property type="entry name" value="AAA+ ATPASE DOMAIN-CONTAINING PROTEIN"/>
    <property type="match status" value="1"/>
</dbReference>
<dbReference type="GO" id="GO:0005524">
    <property type="term" value="F:ATP binding"/>
    <property type="evidence" value="ECO:0007669"/>
    <property type="project" value="UniProtKB-KW"/>
</dbReference>
<dbReference type="EMBL" id="HBFR01020834">
    <property type="protein sequence ID" value="CAD8887799.1"/>
    <property type="molecule type" value="Transcribed_RNA"/>
</dbReference>
<evidence type="ECO:0000256" key="2">
    <source>
        <dbReference type="ARBA" id="ARBA00004522"/>
    </source>
</evidence>
<feature type="domain" description="AAA+ ATPase" evidence="19">
    <location>
        <begin position="1674"/>
        <end position="1809"/>
    </location>
</feature>
<dbReference type="Pfam" id="PF12777">
    <property type="entry name" value="MT"/>
    <property type="match status" value="1"/>
</dbReference>
<evidence type="ECO:0000256" key="3">
    <source>
        <dbReference type="ARBA" id="ARBA00008887"/>
    </source>
</evidence>
<dbReference type="InterPro" id="IPR004273">
    <property type="entry name" value="Dynein_heavy_D6_P-loop"/>
</dbReference>
<keyword evidence="7" id="KW-0493">Microtubule</keyword>
<dbReference type="FunFam" id="1.10.287.2620:FF:000001">
    <property type="entry name" value="Cytoplasmic dynein heavy chain 1"/>
    <property type="match status" value="1"/>
</dbReference>
<evidence type="ECO:0000256" key="16">
    <source>
        <dbReference type="ARBA" id="ARBA00023273"/>
    </source>
</evidence>
<dbReference type="Pfam" id="PF03028">
    <property type="entry name" value="Dynein_heavy"/>
    <property type="match status" value="1"/>
</dbReference>
<dbReference type="InterPro" id="IPR054354">
    <property type="entry name" value="DYNC2H1-like_lid"/>
</dbReference>
<dbReference type="Gene3D" id="1.10.472.130">
    <property type="match status" value="1"/>
</dbReference>
<keyword evidence="11" id="KW-0243">Dynein</keyword>
<keyword evidence="8" id="KW-0677">Repeat</keyword>
<dbReference type="Pfam" id="PF12781">
    <property type="entry name" value="AAA_9"/>
    <property type="match status" value="1"/>
</dbReference>